<dbReference type="AlphaFoldDB" id="A0A5C6SKA7"/>
<sequence length="433" mass="47595">MKDSTWDESTSEWLHNIVSKPLNGPGETLRIRSDFYILASGVLSRPKVPNSPGLLEFGGHIFHTARWDYNYTGGSPEDPRLSNLKDKNVAFLGTGATGIQVVPELAKWVKKLYVIQRTPAVVAERGQTPIDPKQWCRDTLRDPEVAENLKPWYPGWCKRPCFHDEYLQAFNNSNIELIDTNGKGVERCTSAGLVAGGKEFDVNVLILGTGFEPWTAGSPAYRANVTIKGRDGLDLDEKWNQGIGTLHGVFTRNFPNLILPGTSQAAGTVNVVHTMDVAAQHVAYILAEASKRYASGEKKKVLVEPTEEGEADWVLKIVHGAYALGGLTICTPSYMTREGELTNVKSPEDQIKLAKGGVWAAGINDYVQYLERWSAADDLEGVEVRVVGWLAGSLVYCGNYLILEQNVTLNPDILTPTMSKTFRVFGTSAIGPQ</sequence>
<dbReference type="EMBL" id="VMNF01000012">
    <property type="protein sequence ID" value="TXB98905.1"/>
    <property type="molecule type" value="Genomic_DNA"/>
</dbReference>
<keyword evidence="3" id="KW-0285">Flavoprotein</keyword>
<dbReference type="InterPro" id="IPR050775">
    <property type="entry name" value="FAD-binding_Monooxygenases"/>
</dbReference>
<keyword evidence="6" id="KW-0560">Oxidoreductase</keyword>
<evidence type="ECO:0008006" key="9">
    <source>
        <dbReference type="Google" id="ProtNLM"/>
    </source>
</evidence>
<comment type="cofactor">
    <cofactor evidence="1">
        <name>FAD</name>
        <dbReference type="ChEBI" id="CHEBI:57692"/>
    </cofactor>
</comment>
<comment type="similarity">
    <text evidence="2">Belongs to the FAD-binding monooxygenase family.</text>
</comment>
<name>A0A5C6SKA7_FUSOC</name>
<comment type="caution">
    <text evidence="7">The sequence shown here is derived from an EMBL/GenBank/DDBJ whole genome shotgun (WGS) entry which is preliminary data.</text>
</comment>
<evidence type="ECO:0000256" key="4">
    <source>
        <dbReference type="ARBA" id="ARBA00022827"/>
    </source>
</evidence>
<reference evidence="7 8" key="1">
    <citation type="submission" date="2019-07" db="EMBL/GenBank/DDBJ databases">
        <title>The First High-Quality Draft Genome Sequence of the Causal Agent of the Current Panama Disease Epidemic.</title>
        <authorList>
            <person name="Warmington R.J."/>
            <person name="Kay W."/>
            <person name="Jeffries A."/>
            <person name="Bebber D."/>
            <person name="Moore K."/>
            <person name="Studholme D.J."/>
        </authorList>
    </citation>
    <scope>NUCLEOTIDE SEQUENCE [LARGE SCALE GENOMIC DNA]</scope>
    <source>
        <strain evidence="7 8">TR4</strain>
    </source>
</reference>
<keyword evidence="4" id="KW-0274">FAD</keyword>
<evidence type="ECO:0000256" key="1">
    <source>
        <dbReference type="ARBA" id="ARBA00001974"/>
    </source>
</evidence>
<dbReference type="Gene3D" id="3.50.50.60">
    <property type="entry name" value="FAD/NAD(P)-binding domain"/>
    <property type="match status" value="2"/>
</dbReference>
<protein>
    <recommendedName>
        <fullName evidence="9">FAD/NAD(P)-binding domain-containing protein</fullName>
    </recommendedName>
</protein>
<dbReference type="Proteomes" id="UP000321331">
    <property type="component" value="Unassembled WGS sequence"/>
</dbReference>
<gene>
    <name evidence="7" type="ORF">FocTR4_00012314</name>
</gene>
<dbReference type="InterPro" id="IPR036188">
    <property type="entry name" value="FAD/NAD-bd_sf"/>
</dbReference>
<accession>A0A5C6SKA7</accession>
<dbReference type="SUPFAM" id="SSF51905">
    <property type="entry name" value="FAD/NAD(P)-binding domain"/>
    <property type="match status" value="2"/>
</dbReference>
<evidence type="ECO:0000313" key="8">
    <source>
        <dbReference type="Proteomes" id="UP000321331"/>
    </source>
</evidence>
<dbReference type="PANTHER" id="PTHR43098:SF2">
    <property type="entry name" value="FAD-BINDING MONOOXYGENASE AUSB-RELATED"/>
    <property type="match status" value="1"/>
</dbReference>
<evidence type="ECO:0000313" key="7">
    <source>
        <dbReference type="EMBL" id="TXB98905.1"/>
    </source>
</evidence>
<evidence type="ECO:0000256" key="5">
    <source>
        <dbReference type="ARBA" id="ARBA00022857"/>
    </source>
</evidence>
<proteinExistence type="inferred from homology"/>
<evidence type="ECO:0000256" key="6">
    <source>
        <dbReference type="ARBA" id="ARBA00023002"/>
    </source>
</evidence>
<evidence type="ECO:0000256" key="3">
    <source>
        <dbReference type="ARBA" id="ARBA00022630"/>
    </source>
</evidence>
<keyword evidence="5" id="KW-0521">NADP</keyword>
<dbReference type="PANTHER" id="PTHR43098">
    <property type="entry name" value="L-ORNITHINE N(5)-MONOOXYGENASE-RELATED"/>
    <property type="match status" value="1"/>
</dbReference>
<organism evidence="7 8">
    <name type="scientific">Fusarium oxysporum f. sp. cubense</name>
    <dbReference type="NCBI Taxonomy" id="61366"/>
    <lineage>
        <taxon>Eukaryota</taxon>
        <taxon>Fungi</taxon>
        <taxon>Dikarya</taxon>
        <taxon>Ascomycota</taxon>
        <taxon>Pezizomycotina</taxon>
        <taxon>Sordariomycetes</taxon>
        <taxon>Hypocreomycetidae</taxon>
        <taxon>Hypocreales</taxon>
        <taxon>Nectriaceae</taxon>
        <taxon>Fusarium</taxon>
        <taxon>Fusarium oxysporum species complex</taxon>
    </lineage>
</organism>
<dbReference type="GO" id="GO:0016491">
    <property type="term" value="F:oxidoreductase activity"/>
    <property type="evidence" value="ECO:0007669"/>
    <property type="project" value="UniProtKB-KW"/>
</dbReference>
<evidence type="ECO:0000256" key="2">
    <source>
        <dbReference type="ARBA" id="ARBA00010139"/>
    </source>
</evidence>